<evidence type="ECO:0000313" key="1">
    <source>
        <dbReference type="EMBL" id="AYG01710.1"/>
    </source>
</evidence>
<gene>
    <name evidence="1" type="ORF">D7I46_11985</name>
</gene>
<organism evidence="1 2">
    <name type="scientific">Lactococcus allomyrinae</name>
    <dbReference type="NCBI Taxonomy" id="2419773"/>
    <lineage>
        <taxon>Bacteria</taxon>
        <taxon>Bacillati</taxon>
        <taxon>Bacillota</taxon>
        <taxon>Bacilli</taxon>
        <taxon>Lactobacillales</taxon>
        <taxon>Streptococcaceae</taxon>
        <taxon>Lactococcus</taxon>
    </lineage>
</organism>
<dbReference type="OrthoDB" id="4457835at2"/>
<dbReference type="AlphaFoldDB" id="A0A387BL62"/>
<dbReference type="KEGG" id="lact:D7I46_11985"/>
<sequence length="106" mass="11519">MPLSFSQVGQEAEKLLLNQIGQSVKKQVDTAVRLSPVSTEATRPGGPHGELKSKWKLSGGGKHYTVSNSANHATFQEIGTRHQSGREMLGLRSGKIVNDIINRVKI</sequence>
<dbReference type="RefSeq" id="WP_120773079.1">
    <property type="nucleotide sequence ID" value="NZ_CP032627.1"/>
</dbReference>
<dbReference type="Proteomes" id="UP000269374">
    <property type="component" value="Chromosome"/>
</dbReference>
<keyword evidence="2" id="KW-1185">Reference proteome</keyword>
<accession>A0A387BL62</accession>
<dbReference type="EMBL" id="CP032627">
    <property type="protein sequence ID" value="AYG01710.1"/>
    <property type="molecule type" value="Genomic_DNA"/>
</dbReference>
<evidence type="ECO:0000313" key="2">
    <source>
        <dbReference type="Proteomes" id="UP000269374"/>
    </source>
</evidence>
<proteinExistence type="predicted"/>
<protein>
    <submittedName>
        <fullName evidence="1">Uncharacterized protein</fullName>
    </submittedName>
</protein>
<reference evidence="1 2" key="1">
    <citation type="submission" date="2018-09" db="EMBL/GenBank/DDBJ databases">
        <title>Genome sequencing of strain 1JSPR-7.</title>
        <authorList>
            <person name="Heo J."/>
            <person name="Kim S.-J."/>
            <person name="Kwon S.-W."/>
        </authorList>
    </citation>
    <scope>NUCLEOTIDE SEQUENCE [LARGE SCALE GENOMIC DNA]</scope>
    <source>
        <strain evidence="1 2">1JSPR-7</strain>
    </source>
</reference>
<name>A0A387BL62_9LACT</name>